<dbReference type="InterPro" id="IPR001737">
    <property type="entry name" value="KsgA/Erm"/>
</dbReference>
<keyword evidence="3 7" id="KW-0808">Transferase</keyword>
<evidence type="ECO:0000256" key="7">
    <source>
        <dbReference type="PROSITE-ProRule" id="PRU01026"/>
    </source>
</evidence>
<organism evidence="9 10">
    <name type="scientific">Crepidotus variabilis</name>
    <dbReference type="NCBI Taxonomy" id="179855"/>
    <lineage>
        <taxon>Eukaryota</taxon>
        <taxon>Fungi</taxon>
        <taxon>Dikarya</taxon>
        <taxon>Basidiomycota</taxon>
        <taxon>Agaricomycotina</taxon>
        <taxon>Agaricomycetes</taxon>
        <taxon>Agaricomycetidae</taxon>
        <taxon>Agaricales</taxon>
        <taxon>Agaricineae</taxon>
        <taxon>Crepidotaceae</taxon>
        <taxon>Crepidotus</taxon>
    </lineage>
</organism>
<dbReference type="GO" id="GO:0006391">
    <property type="term" value="P:transcription initiation at mitochondrial promoter"/>
    <property type="evidence" value="ECO:0007669"/>
    <property type="project" value="TreeGrafter"/>
</dbReference>
<dbReference type="InterPro" id="IPR023165">
    <property type="entry name" value="rRNA_Ade_diMease-like_C"/>
</dbReference>
<evidence type="ECO:0000256" key="5">
    <source>
        <dbReference type="ARBA" id="ARBA00022884"/>
    </source>
</evidence>
<dbReference type="PANTHER" id="PTHR11727">
    <property type="entry name" value="DIMETHYLADENOSINE TRANSFERASE"/>
    <property type="match status" value="1"/>
</dbReference>
<comment type="caution">
    <text evidence="7">Lacks conserved residue(s) required for the propagation of feature annotation.</text>
</comment>
<keyword evidence="4 7" id="KW-0949">S-adenosyl-L-methionine</keyword>
<keyword evidence="10" id="KW-1185">Reference proteome</keyword>
<evidence type="ECO:0000256" key="3">
    <source>
        <dbReference type="ARBA" id="ARBA00022679"/>
    </source>
</evidence>
<dbReference type="PANTHER" id="PTHR11727:SF17">
    <property type="entry name" value="DIMETHYLADENOSINE TRANSFERASE 1, MITOCHONDRIAL"/>
    <property type="match status" value="1"/>
</dbReference>
<dbReference type="Pfam" id="PF00398">
    <property type="entry name" value="RrnaAD"/>
    <property type="match status" value="1"/>
</dbReference>
<dbReference type="EMBL" id="MU157938">
    <property type="protein sequence ID" value="KAF9522660.1"/>
    <property type="molecule type" value="Genomic_DNA"/>
</dbReference>
<dbReference type="OrthoDB" id="16079at2759"/>
<evidence type="ECO:0000313" key="10">
    <source>
        <dbReference type="Proteomes" id="UP000807306"/>
    </source>
</evidence>
<accession>A0A9P6E541</accession>
<sequence length="377" mass="43142">MKGLRNSKRGPKIVPTPEVTGWELPDIEKWRLYFPIEKVASRRANIRNPDTAQMLAEAFVPSGSRDKIIIDVLPGPGQLTRALLKLPKCRIKKIIVLEPANTFMPYLKSLETLDPRVTVYQYHGKEWDTYRKLKELGAFDDIVTTDWNDGSSIVHPQLQFLMHMHSSIEGEQLLSQLLRCVPERQWFFQYGRVPLNIILPAPVWERVLAKESTPIRCKLGVIAQATMEIQNAVDPRKLQPFEHHFHPKPMLNFADAALKKGAIPHVALTMTPWKDSPIEQGDMDIWDYVIRRLFVQKATPVKKCLESNSLGPGAANMIPKLTDSSLPEDSILDLTKIPRNLAVHDWKLIVDAFKKWPFRPSELGINTFTERPNNLNR</sequence>
<feature type="binding site" evidence="7">
    <location>
        <position position="46"/>
    </location>
    <ligand>
        <name>S-adenosyl-L-methionine</name>
        <dbReference type="ChEBI" id="CHEBI:59789"/>
    </ligand>
</feature>
<evidence type="ECO:0000256" key="1">
    <source>
        <dbReference type="ARBA" id="ARBA00004173"/>
    </source>
</evidence>
<dbReference type="GO" id="GO:0005759">
    <property type="term" value="C:mitochondrial matrix"/>
    <property type="evidence" value="ECO:0007669"/>
    <property type="project" value="TreeGrafter"/>
</dbReference>
<name>A0A9P6E541_9AGAR</name>
<evidence type="ECO:0000256" key="4">
    <source>
        <dbReference type="ARBA" id="ARBA00022691"/>
    </source>
</evidence>
<dbReference type="Gene3D" id="3.40.50.150">
    <property type="entry name" value="Vaccinia Virus protein VP39"/>
    <property type="match status" value="1"/>
</dbReference>
<comment type="caution">
    <text evidence="9">The sequence shown here is derived from an EMBL/GenBank/DDBJ whole genome shotgun (WGS) entry which is preliminary data.</text>
</comment>
<keyword evidence="2 7" id="KW-0489">Methyltransferase</keyword>
<dbReference type="GO" id="GO:0003723">
    <property type="term" value="F:RNA binding"/>
    <property type="evidence" value="ECO:0007669"/>
    <property type="project" value="UniProtKB-UniRule"/>
</dbReference>
<evidence type="ECO:0000256" key="6">
    <source>
        <dbReference type="ARBA" id="ARBA00024915"/>
    </source>
</evidence>
<proteinExistence type="inferred from homology"/>
<dbReference type="InterPro" id="IPR029063">
    <property type="entry name" value="SAM-dependent_MTases_sf"/>
</dbReference>
<dbReference type="GO" id="GO:0000179">
    <property type="term" value="F:rRNA (adenine-N6,N6-)-dimethyltransferase activity"/>
    <property type="evidence" value="ECO:0007669"/>
    <property type="project" value="UniProtKB-UniRule"/>
</dbReference>
<dbReference type="Gene3D" id="1.10.8.100">
    <property type="entry name" value="Ribosomal RNA adenine dimethylase-like, domain 2"/>
    <property type="match status" value="1"/>
</dbReference>
<gene>
    <name evidence="9" type="ORF">CPB83DRAFT_871922</name>
</gene>
<dbReference type="PROSITE" id="PS51689">
    <property type="entry name" value="SAM_RNA_A_N6_MT"/>
    <property type="match status" value="1"/>
</dbReference>
<feature type="binding site" evidence="7">
    <location>
        <position position="98"/>
    </location>
    <ligand>
        <name>S-adenosyl-L-methionine</name>
        <dbReference type="ChEBI" id="CHEBI:59789"/>
    </ligand>
</feature>
<protein>
    <recommendedName>
        <fullName evidence="8">rRNA adenine N(6)-methyltransferase</fullName>
        <ecNumber evidence="8">2.1.1.-</ecNumber>
    </recommendedName>
</protein>
<evidence type="ECO:0000256" key="2">
    <source>
        <dbReference type="ARBA" id="ARBA00022603"/>
    </source>
</evidence>
<comment type="subcellular location">
    <subcellularLocation>
        <location evidence="1">Mitochondrion</location>
    </subcellularLocation>
</comment>
<dbReference type="GO" id="GO:0034246">
    <property type="term" value="F:mitochondrial transcription factor activity"/>
    <property type="evidence" value="ECO:0007669"/>
    <property type="project" value="TreeGrafter"/>
</dbReference>
<dbReference type="SUPFAM" id="SSF53335">
    <property type="entry name" value="S-adenosyl-L-methionine-dependent methyltransferases"/>
    <property type="match status" value="1"/>
</dbReference>
<dbReference type="AlphaFoldDB" id="A0A9P6E541"/>
<comment type="similarity">
    <text evidence="7 8">Belongs to the class I-like SAM-binding methyltransferase superfamily. rRNA adenine N(6)-methyltransferase family.</text>
</comment>
<reference evidence="9" key="1">
    <citation type="submission" date="2020-11" db="EMBL/GenBank/DDBJ databases">
        <authorList>
            <consortium name="DOE Joint Genome Institute"/>
            <person name="Ahrendt S."/>
            <person name="Riley R."/>
            <person name="Andreopoulos W."/>
            <person name="Labutti K."/>
            <person name="Pangilinan J."/>
            <person name="Ruiz-Duenas F.J."/>
            <person name="Barrasa J.M."/>
            <person name="Sanchez-Garcia M."/>
            <person name="Camarero S."/>
            <person name="Miyauchi S."/>
            <person name="Serrano A."/>
            <person name="Linde D."/>
            <person name="Babiker R."/>
            <person name="Drula E."/>
            <person name="Ayuso-Fernandez I."/>
            <person name="Pacheco R."/>
            <person name="Padilla G."/>
            <person name="Ferreira P."/>
            <person name="Barriuso J."/>
            <person name="Kellner H."/>
            <person name="Castanera R."/>
            <person name="Alfaro M."/>
            <person name="Ramirez L."/>
            <person name="Pisabarro A.G."/>
            <person name="Kuo A."/>
            <person name="Tritt A."/>
            <person name="Lipzen A."/>
            <person name="He G."/>
            <person name="Yan M."/>
            <person name="Ng V."/>
            <person name="Cullen D."/>
            <person name="Martin F."/>
            <person name="Rosso M.-N."/>
            <person name="Henrissat B."/>
            <person name="Hibbett D."/>
            <person name="Martinez A.T."/>
            <person name="Grigoriev I.V."/>
        </authorList>
    </citation>
    <scope>NUCLEOTIDE SEQUENCE</scope>
    <source>
        <strain evidence="9">CBS 506.95</strain>
    </source>
</reference>
<evidence type="ECO:0000313" key="9">
    <source>
        <dbReference type="EMBL" id="KAF9522660.1"/>
    </source>
</evidence>
<dbReference type="EC" id="2.1.1.-" evidence="8"/>
<evidence type="ECO:0000256" key="8">
    <source>
        <dbReference type="RuleBase" id="RU362106"/>
    </source>
</evidence>
<keyword evidence="8" id="KW-0698">rRNA processing</keyword>
<comment type="function">
    <text evidence="6">Mitochondrial transcription factor that confers selective promoter recognition on the core subunit of the yeast mitochondrial RNA polymerase. Interacts with DNA in a non-specific manner.</text>
</comment>
<dbReference type="Proteomes" id="UP000807306">
    <property type="component" value="Unassembled WGS sequence"/>
</dbReference>
<keyword evidence="5 7" id="KW-0694">RNA-binding</keyword>